<dbReference type="PRINTS" id="PR00258">
    <property type="entry name" value="SPERACTRCPTR"/>
</dbReference>
<dbReference type="Proteomes" id="UP001217089">
    <property type="component" value="Unassembled WGS sequence"/>
</dbReference>
<sequence>MYSFMQESVTFSVDLFYLNALINRDNIKPHGFQKQSAPYGAGTLPILLDEVVCTGTENDIDQCRHSHTPIRLVGGPSVTEGRVEIQYKGQWGTVCANGFGQEEAQVICLMLGHGLGSPQYFLSAHFGSGSGLILLDDLACIGTEKDIALCKSNGWTNHNCGHSEDVSVVCSNARTPVRLVQGYSPGEGRVEVLYDNHWGTVCRTGFDVKDATVICNMLGYEISTPSVYSYTRFGQGDGPVWVSNLDCSGLENDISACKSAKWIPGSCSHNLDVSIACDLNVRLSNGPNRMTGRLELLRKNQDFLVKERVQHGNFETDVEQTETLHDVYSPTPISRNVTTIMTSVLYANNKNKTFCIIRKNKIK</sequence>
<proteinExistence type="predicted"/>
<evidence type="ECO:0000256" key="1">
    <source>
        <dbReference type="ARBA" id="ARBA00022729"/>
    </source>
</evidence>
<dbReference type="InterPro" id="IPR036772">
    <property type="entry name" value="SRCR-like_dom_sf"/>
</dbReference>
<comment type="caution">
    <text evidence="4">Lacks conserved residue(s) required for the propagation of feature annotation.</text>
</comment>
<dbReference type="EMBL" id="JARBDR010000793">
    <property type="protein sequence ID" value="KAJ8306920.1"/>
    <property type="molecule type" value="Genomic_DNA"/>
</dbReference>
<reference evidence="6 7" key="1">
    <citation type="submission" date="2022-12" db="EMBL/GenBank/DDBJ databases">
        <title>Chromosome-level genome of Tegillarca granosa.</title>
        <authorList>
            <person name="Kim J."/>
        </authorList>
    </citation>
    <scope>NUCLEOTIDE SEQUENCE [LARGE SCALE GENOMIC DNA]</scope>
    <source>
        <strain evidence="6">Teg-2019</strain>
        <tissue evidence="6">Adductor muscle</tissue>
    </source>
</reference>
<feature type="disulfide bond" evidence="4">
    <location>
        <begin position="140"/>
        <end position="150"/>
    </location>
</feature>
<dbReference type="Gene3D" id="3.10.250.10">
    <property type="entry name" value="SRCR-like domain"/>
    <property type="match status" value="2"/>
</dbReference>
<dbReference type="SUPFAM" id="SSF56487">
    <property type="entry name" value="SRCR-like"/>
    <property type="match status" value="3"/>
</dbReference>
<gene>
    <name evidence="6" type="ORF">KUTeg_015004</name>
</gene>
<evidence type="ECO:0000259" key="5">
    <source>
        <dbReference type="PROSITE" id="PS50287"/>
    </source>
</evidence>
<accession>A0ABQ9EP26</accession>
<evidence type="ECO:0000256" key="2">
    <source>
        <dbReference type="ARBA" id="ARBA00022737"/>
    </source>
</evidence>
<evidence type="ECO:0000256" key="4">
    <source>
        <dbReference type="PROSITE-ProRule" id="PRU00196"/>
    </source>
</evidence>
<evidence type="ECO:0000256" key="3">
    <source>
        <dbReference type="ARBA" id="ARBA00023157"/>
    </source>
</evidence>
<dbReference type="Pfam" id="PF00530">
    <property type="entry name" value="SRCR"/>
    <property type="match status" value="2"/>
</dbReference>
<evidence type="ECO:0000313" key="6">
    <source>
        <dbReference type="EMBL" id="KAJ8306920.1"/>
    </source>
</evidence>
<keyword evidence="3 4" id="KW-1015">Disulfide bond</keyword>
<dbReference type="PANTHER" id="PTHR19331">
    <property type="entry name" value="SCAVENGER RECEPTOR DOMAIN-CONTAINING"/>
    <property type="match status" value="1"/>
</dbReference>
<keyword evidence="7" id="KW-1185">Reference proteome</keyword>
<comment type="caution">
    <text evidence="6">The sequence shown here is derived from an EMBL/GenBank/DDBJ whole genome shotgun (WGS) entry which is preliminary data.</text>
</comment>
<dbReference type="PROSITE" id="PS00420">
    <property type="entry name" value="SRCR_1"/>
    <property type="match status" value="2"/>
</dbReference>
<keyword evidence="1" id="KW-0732">Signal</keyword>
<organism evidence="6 7">
    <name type="scientific">Tegillarca granosa</name>
    <name type="common">Malaysian cockle</name>
    <name type="synonym">Anadara granosa</name>
    <dbReference type="NCBI Taxonomy" id="220873"/>
    <lineage>
        <taxon>Eukaryota</taxon>
        <taxon>Metazoa</taxon>
        <taxon>Spiralia</taxon>
        <taxon>Lophotrochozoa</taxon>
        <taxon>Mollusca</taxon>
        <taxon>Bivalvia</taxon>
        <taxon>Autobranchia</taxon>
        <taxon>Pteriomorphia</taxon>
        <taxon>Arcoida</taxon>
        <taxon>Arcoidea</taxon>
        <taxon>Arcidae</taxon>
        <taxon>Tegillarca</taxon>
    </lineage>
</organism>
<name>A0ABQ9EP26_TEGGR</name>
<feature type="disulfide bond" evidence="4">
    <location>
        <begin position="247"/>
        <end position="257"/>
    </location>
</feature>
<evidence type="ECO:0000313" key="7">
    <source>
        <dbReference type="Proteomes" id="UP001217089"/>
    </source>
</evidence>
<feature type="domain" description="SRCR" evidence="5">
    <location>
        <begin position="177"/>
        <end position="278"/>
    </location>
</feature>
<dbReference type="SMART" id="SM00202">
    <property type="entry name" value="SR"/>
    <property type="match status" value="2"/>
</dbReference>
<dbReference type="PANTHER" id="PTHR19331:SF487">
    <property type="entry name" value="SOLUBLE SCAVENGER RECEPTOR CYSTEINE-RICH DOMAIN-CONTAINING PROTEIN SSC5D"/>
    <property type="match status" value="1"/>
</dbReference>
<keyword evidence="2" id="KW-0677">Repeat</keyword>
<protein>
    <recommendedName>
        <fullName evidence="5">SRCR domain-containing protein</fullName>
    </recommendedName>
</protein>
<dbReference type="PROSITE" id="PS50287">
    <property type="entry name" value="SRCR_2"/>
    <property type="match status" value="2"/>
</dbReference>
<feature type="domain" description="SRCR" evidence="5">
    <location>
        <begin position="70"/>
        <end position="171"/>
    </location>
</feature>
<dbReference type="InterPro" id="IPR001190">
    <property type="entry name" value="SRCR"/>
</dbReference>